<feature type="region of interest" description="Disordered" evidence="4">
    <location>
        <begin position="153"/>
        <end position="175"/>
    </location>
</feature>
<feature type="repeat" description="WD" evidence="3">
    <location>
        <begin position="450"/>
        <end position="489"/>
    </location>
</feature>
<dbReference type="Proteomes" id="UP000314982">
    <property type="component" value="Unassembled WGS sequence"/>
</dbReference>
<keyword evidence="2" id="KW-0677">Repeat</keyword>
<evidence type="ECO:0000313" key="6">
    <source>
        <dbReference type="Proteomes" id="UP000314982"/>
    </source>
</evidence>
<dbReference type="PROSITE" id="PS00678">
    <property type="entry name" value="WD_REPEATS_1"/>
    <property type="match status" value="2"/>
</dbReference>
<dbReference type="PANTHER" id="PTHR19855">
    <property type="entry name" value="WD40 REPEAT PROTEIN 12, 37"/>
    <property type="match status" value="1"/>
</dbReference>
<evidence type="ECO:0000256" key="3">
    <source>
        <dbReference type="PROSITE-ProRule" id="PRU00221"/>
    </source>
</evidence>
<dbReference type="AlphaFoldDB" id="A0A4W5N632"/>
<protein>
    <submittedName>
        <fullName evidence="5">F-box and WD repeat domain containing 9</fullName>
    </submittedName>
</protein>
<dbReference type="Ensembl" id="ENSHHUT00000046724.1">
    <property type="protein sequence ID" value="ENSHHUP00000045060.1"/>
    <property type="gene ID" value="ENSHHUG00000027528.1"/>
</dbReference>
<dbReference type="Pfam" id="PF00400">
    <property type="entry name" value="WD40"/>
    <property type="match status" value="4"/>
</dbReference>
<evidence type="ECO:0000256" key="1">
    <source>
        <dbReference type="ARBA" id="ARBA00022574"/>
    </source>
</evidence>
<dbReference type="PRINTS" id="PR00320">
    <property type="entry name" value="GPROTEINBRPT"/>
</dbReference>
<dbReference type="InterPro" id="IPR020472">
    <property type="entry name" value="WD40_PAC1"/>
</dbReference>
<dbReference type="InterPro" id="IPR001680">
    <property type="entry name" value="WD40_rpt"/>
</dbReference>
<dbReference type="InterPro" id="IPR036047">
    <property type="entry name" value="F-box-like_dom_sf"/>
</dbReference>
<dbReference type="SMART" id="SM00320">
    <property type="entry name" value="WD40"/>
    <property type="match status" value="6"/>
</dbReference>
<dbReference type="InterPro" id="IPR015943">
    <property type="entry name" value="WD40/YVTN_repeat-like_dom_sf"/>
</dbReference>
<dbReference type="InterPro" id="IPR019775">
    <property type="entry name" value="WD40_repeat_CS"/>
</dbReference>
<dbReference type="STRING" id="62062.ENSHHUP00000045060"/>
<dbReference type="GeneTree" id="ENSGT00390000006806"/>
<accession>A0A4W5N632</accession>
<evidence type="ECO:0000313" key="5">
    <source>
        <dbReference type="Ensembl" id="ENSHHUP00000045060.1"/>
    </source>
</evidence>
<dbReference type="PROSITE" id="PS50082">
    <property type="entry name" value="WD_REPEATS_2"/>
    <property type="match status" value="3"/>
</dbReference>
<feature type="region of interest" description="Disordered" evidence="4">
    <location>
        <begin position="278"/>
        <end position="310"/>
    </location>
</feature>
<dbReference type="PROSITE" id="PS50294">
    <property type="entry name" value="WD_REPEATS_REGION"/>
    <property type="match status" value="1"/>
</dbReference>
<feature type="region of interest" description="Disordered" evidence="4">
    <location>
        <begin position="230"/>
        <end position="260"/>
    </location>
</feature>
<dbReference type="SUPFAM" id="SSF50978">
    <property type="entry name" value="WD40 repeat-like"/>
    <property type="match status" value="1"/>
</dbReference>
<organism evidence="5 6">
    <name type="scientific">Hucho hucho</name>
    <name type="common">huchen</name>
    <dbReference type="NCBI Taxonomy" id="62062"/>
    <lineage>
        <taxon>Eukaryota</taxon>
        <taxon>Metazoa</taxon>
        <taxon>Chordata</taxon>
        <taxon>Craniata</taxon>
        <taxon>Vertebrata</taxon>
        <taxon>Euteleostomi</taxon>
        <taxon>Actinopterygii</taxon>
        <taxon>Neopterygii</taxon>
        <taxon>Teleostei</taxon>
        <taxon>Protacanthopterygii</taxon>
        <taxon>Salmoniformes</taxon>
        <taxon>Salmonidae</taxon>
        <taxon>Salmoninae</taxon>
        <taxon>Hucho</taxon>
    </lineage>
</organism>
<reference evidence="6" key="1">
    <citation type="submission" date="2018-06" db="EMBL/GenBank/DDBJ databases">
        <title>Genome assembly of Danube salmon.</title>
        <authorList>
            <person name="Macqueen D.J."/>
            <person name="Gundappa M.K."/>
        </authorList>
    </citation>
    <scope>NUCLEOTIDE SEQUENCE [LARGE SCALE GENOMIC DNA]</scope>
</reference>
<sequence>MSDPQVTVGQDEAGAERGEKEPKSAPLNQPSNEASRPGQLRLPSGSQLPSAEPSPSPSVEGSGLLSLPWEMVARIASHLPAQCVITVLPQVCHALGNVGKDSTAWQLRARRLTGPRASFPVGPRDGFDWPSACLEMEELIACWTGQGERAAREAEQAEREREVERAQERERDREALAEEGIGEWEEVVEGRHQVDEGLEVEEVGFQVGGVIAVPWDGEELMEEGEIQQDREGDLPMGVGEGEERKEDAAEAMMEEERDDEQGVLEAIEVEERVGVLADRDGQDYIAGPRLGSEGERNGSSRPPSPPPALERLSLPSGHIAEVNSVLLVGGEGAVCASGSRDRNVNLWDLRDGGSTGRLLHTLGGQGLFSTHKGWVWCLAARGPLLASGSFDSTVRLWDLGAQGAERGLIRARAAVLCLALPQKDVLLAGTYDKKVSVYDTRVAEPLVKSLRLHSNAVLCLVADEQYILSGSKDRTVVIYDRRAGKTLQKLQLSSYLLSMCYSDSEVWAGDNRGMLHAFSMQAGFFKPLSQFDVGHTSLVTGIHRSPGSLYTCSADRTIKVHLPCAPPKTLCTLHHQAGVNGLSVEAGVLAIASGEMCVEVWRARR</sequence>
<feature type="repeat" description="WD" evidence="3">
    <location>
        <begin position="368"/>
        <end position="399"/>
    </location>
</feature>
<name>A0A4W5N632_9TELE</name>
<proteinExistence type="predicted"/>
<evidence type="ECO:0000256" key="2">
    <source>
        <dbReference type="ARBA" id="ARBA00022737"/>
    </source>
</evidence>
<keyword evidence="1 3" id="KW-0853">WD repeat</keyword>
<dbReference type="Gene3D" id="2.130.10.10">
    <property type="entry name" value="YVTN repeat-like/Quinoprotein amine dehydrogenase"/>
    <property type="match status" value="2"/>
</dbReference>
<feature type="repeat" description="WD" evidence="3">
    <location>
        <begin position="315"/>
        <end position="357"/>
    </location>
</feature>
<feature type="compositionally biased region" description="Basic and acidic residues" evidence="4">
    <location>
        <begin position="14"/>
        <end position="23"/>
    </location>
</feature>
<reference evidence="5" key="3">
    <citation type="submission" date="2025-09" db="UniProtKB">
        <authorList>
            <consortium name="Ensembl"/>
        </authorList>
    </citation>
    <scope>IDENTIFICATION</scope>
</reference>
<dbReference type="InterPro" id="IPR036322">
    <property type="entry name" value="WD40_repeat_dom_sf"/>
</dbReference>
<dbReference type="PANTHER" id="PTHR19855:SF34">
    <property type="entry name" value="F-BOX_WD REPEAT-CONTAINING PROTEIN 9"/>
    <property type="match status" value="1"/>
</dbReference>
<feature type="compositionally biased region" description="Low complexity" evidence="4">
    <location>
        <begin position="46"/>
        <end position="61"/>
    </location>
</feature>
<evidence type="ECO:0000256" key="4">
    <source>
        <dbReference type="SAM" id="MobiDB-lite"/>
    </source>
</evidence>
<dbReference type="SUPFAM" id="SSF81383">
    <property type="entry name" value="F-box domain"/>
    <property type="match status" value="1"/>
</dbReference>
<reference evidence="5" key="2">
    <citation type="submission" date="2025-08" db="UniProtKB">
        <authorList>
            <consortium name="Ensembl"/>
        </authorList>
    </citation>
    <scope>IDENTIFICATION</scope>
</reference>
<keyword evidence="6" id="KW-1185">Reference proteome</keyword>
<feature type="region of interest" description="Disordered" evidence="4">
    <location>
        <begin position="1"/>
        <end position="61"/>
    </location>
</feature>